<comment type="caution">
    <text evidence="2">The sequence shown here is derived from an EMBL/GenBank/DDBJ whole genome shotgun (WGS) entry which is preliminary data.</text>
</comment>
<evidence type="ECO:0000313" key="3">
    <source>
        <dbReference type="Proteomes" id="UP001146351"/>
    </source>
</evidence>
<feature type="compositionally biased region" description="Basic and acidic residues" evidence="1">
    <location>
        <begin position="126"/>
        <end position="149"/>
    </location>
</feature>
<feature type="region of interest" description="Disordered" evidence="1">
    <location>
        <begin position="225"/>
        <end position="249"/>
    </location>
</feature>
<feature type="compositionally biased region" description="Polar residues" evidence="1">
    <location>
        <begin position="322"/>
        <end position="332"/>
    </location>
</feature>
<keyword evidence="3" id="KW-1185">Reference proteome</keyword>
<accession>A0A9W9HMN1</accession>
<feature type="compositionally biased region" description="Polar residues" evidence="1">
    <location>
        <begin position="350"/>
        <end position="360"/>
    </location>
</feature>
<organism evidence="2 3">
    <name type="scientific">Penicillium capsulatum</name>
    <dbReference type="NCBI Taxonomy" id="69766"/>
    <lineage>
        <taxon>Eukaryota</taxon>
        <taxon>Fungi</taxon>
        <taxon>Dikarya</taxon>
        <taxon>Ascomycota</taxon>
        <taxon>Pezizomycotina</taxon>
        <taxon>Eurotiomycetes</taxon>
        <taxon>Eurotiomycetidae</taxon>
        <taxon>Eurotiales</taxon>
        <taxon>Aspergillaceae</taxon>
        <taxon>Penicillium</taxon>
    </lineage>
</organism>
<gene>
    <name evidence="2" type="ORF">N7492_009870</name>
</gene>
<evidence type="ECO:0000313" key="2">
    <source>
        <dbReference type="EMBL" id="KAJ5151575.1"/>
    </source>
</evidence>
<sequence>MPLFSKKKTPQTPEEIRRQIYKEEWNKIASGKKIAKLHEDGSIILTPNQIRSELCVRDAQRRRAEGKPPPLHIYDYPKQLEVKQERDKKFNEQAKAMLRELSTFTAEYLGPELFRLPEYIREAIIDRDRNGGKEPEPKPEGPVETHDKTPATSQSRSQEAARLEGCSCAHEKQPTRCCNCKEVKPRCRDVKTTVVLTCPVSHYCICQHPYFRNSTAQSSVIRHKPLPSLPTEASSAPPGSTDQSSQTQEVEVVDEFTRTDETLSDKVSICSTLVSPEPRAVTYQDRATQTTEIHDDSTDPDVTGSDEVSEPFSQLALVPHQATYQEQGTQTEEVPDDLGEEASDEKVNDSSEAQTPTDTNPLPIWRPTIASKARERKKHQ</sequence>
<feature type="compositionally biased region" description="Acidic residues" evidence="1">
    <location>
        <begin position="333"/>
        <end position="343"/>
    </location>
</feature>
<dbReference type="Proteomes" id="UP001146351">
    <property type="component" value="Unassembled WGS sequence"/>
</dbReference>
<feature type="compositionally biased region" description="Polar residues" evidence="1">
    <location>
        <begin position="231"/>
        <end position="249"/>
    </location>
</feature>
<feature type="region of interest" description="Disordered" evidence="1">
    <location>
        <begin position="280"/>
        <end position="380"/>
    </location>
</feature>
<reference evidence="2" key="1">
    <citation type="submission" date="2022-11" db="EMBL/GenBank/DDBJ databases">
        <authorList>
            <person name="Petersen C."/>
        </authorList>
    </citation>
    <scope>NUCLEOTIDE SEQUENCE</scope>
    <source>
        <strain evidence="2">IBT 21917</strain>
    </source>
</reference>
<reference evidence="2" key="2">
    <citation type="journal article" date="2023" name="IMA Fungus">
        <title>Comparative genomic study of the Penicillium genus elucidates a diverse pangenome and 15 lateral gene transfer events.</title>
        <authorList>
            <person name="Petersen C."/>
            <person name="Sorensen T."/>
            <person name="Nielsen M.R."/>
            <person name="Sondergaard T.E."/>
            <person name="Sorensen J.L."/>
            <person name="Fitzpatrick D.A."/>
            <person name="Frisvad J.C."/>
            <person name="Nielsen K.L."/>
        </authorList>
    </citation>
    <scope>NUCLEOTIDE SEQUENCE</scope>
    <source>
        <strain evidence="2">IBT 21917</strain>
    </source>
</reference>
<dbReference type="EMBL" id="JAPQKO010000008">
    <property type="protein sequence ID" value="KAJ5151575.1"/>
    <property type="molecule type" value="Genomic_DNA"/>
</dbReference>
<feature type="region of interest" description="Disordered" evidence="1">
    <location>
        <begin position="126"/>
        <end position="158"/>
    </location>
</feature>
<proteinExistence type="predicted"/>
<protein>
    <submittedName>
        <fullName evidence="2">Uncharacterized protein</fullName>
    </submittedName>
</protein>
<dbReference type="AlphaFoldDB" id="A0A9W9HMN1"/>
<name>A0A9W9HMN1_9EURO</name>
<evidence type="ECO:0000256" key="1">
    <source>
        <dbReference type="SAM" id="MobiDB-lite"/>
    </source>
</evidence>